<evidence type="ECO:0000256" key="1">
    <source>
        <dbReference type="SAM" id="Phobius"/>
    </source>
</evidence>
<protein>
    <submittedName>
        <fullName evidence="2">Uncharacterized protein</fullName>
    </submittedName>
</protein>
<accession>A0A197JJ35</accession>
<keyword evidence="1" id="KW-0812">Transmembrane</keyword>
<organism evidence="2 3">
    <name type="scientific">Linnemannia elongata AG-77</name>
    <dbReference type="NCBI Taxonomy" id="1314771"/>
    <lineage>
        <taxon>Eukaryota</taxon>
        <taxon>Fungi</taxon>
        <taxon>Fungi incertae sedis</taxon>
        <taxon>Mucoromycota</taxon>
        <taxon>Mortierellomycotina</taxon>
        <taxon>Mortierellomycetes</taxon>
        <taxon>Mortierellales</taxon>
        <taxon>Mortierellaceae</taxon>
        <taxon>Linnemannia</taxon>
    </lineage>
</organism>
<dbReference type="Proteomes" id="UP000078512">
    <property type="component" value="Unassembled WGS sequence"/>
</dbReference>
<keyword evidence="1" id="KW-0472">Membrane</keyword>
<feature type="transmembrane region" description="Helical" evidence="1">
    <location>
        <begin position="18"/>
        <end position="42"/>
    </location>
</feature>
<evidence type="ECO:0000313" key="2">
    <source>
        <dbReference type="EMBL" id="OAQ24384.1"/>
    </source>
</evidence>
<name>A0A197JJ35_9FUNG</name>
<reference evidence="2 3" key="1">
    <citation type="submission" date="2016-05" db="EMBL/GenBank/DDBJ databases">
        <title>Genome sequencing reveals origins of a unique bacterial endosymbiosis in the earliest lineages of terrestrial Fungi.</title>
        <authorList>
            <consortium name="DOE Joint Genome Institute"/>
            <person name="Uehling J."/>
            <person name="Gryganskyi A."/>
            <person name="Hameed K."/>
            <person name="Tschaplinski T."/>
            <person name="Misztal P."/>
            <person name="Wu S."/>
            <person name="Desiro A."/>
            <person name="Vande Pol N."/>
            <person name="Du Z.-Y."/>
            <person name="Zienkiewicz A."/>
            <person name="Zienkiewicz K."/>
            <person name="Morin E."/>
            <person name="Tisserant E."/>
            <person name="Splivallo R."/>
            <person name="Hainaut M."/>
            <person name="Henrissat B."/>
            <person name="Ohm R."/>
            <person name="Kuo A."/>
            <person name="Yan J."/>
            <person name="Lipzen A."/>
            <person name="Nolan M."/>
            <person name="Labutti K."/>
            <person name="Barry K."/>
            <person name="Goldstein A."/>
            <person name="Labbe J."/>
            <person name="Schadt C."/>
            <person name="Tuskan G."/>
            <person name="Grigoriev I."/>
            <person name="Martin F."/>
            <person name="Vilgalys R."/>
            <person name="Bonito G."/>
        </authorList>
    </citation>
    <scope>NUCLEOTIDE SEQUENCE [LARGE SCALE GENOMIC DNA]</scope>
    <source>
        <strain evidence="2 3">AG-77</strain>
    </source>
</reference>
<keyword evidence="1" id="KW-1133">Transmembrane helix</keyword>
<sequence>MCYCAYFVQDIVPLQRPFLAGCSISVLAPVCDVVITIFVNLLSSSIFSSVPTSFVFSPSPARFEFTKGLYFLGAHSKEKRGFNWDIHCTS</sequence>
<keyword evidence="3" id="KW-1185">Reference proteome</keyword>
<dbReference type="AlphaFoldDB" id="A0A197JJ35"/>
<proteinExistence type="predicted"/>
<evidence type="ECO:0000313" key="3">
    <source>
        <dbReference type="Proteomes" id="UP000078512"/>
    </source>
</evidence>
<gene>
    <name evidence="2" type="ORF">K457DRAFT_141984</name>
</gene>
<dbReference type="EMBL" id="KV442095">
    <property type="protein sequence ID" value="OAQ24384.1"/>
    <property type="molecule type" value="Genomic_DNA"/>
</dbReference>